<gene>
    <name evidence="5" type="ORF">DB31_2984</name>
</gene>
<dbReference type="PATRIC" id="fig|394096.3.peg.7309"/>
<comment type="caution">
    <text evidence="5">The sequence shown here is derived from an EMBL/GenBank/DDBJ whole genome shotgun (WGS) entry which is preliminary data.</text>
</comment>
<dbReference type="EMBL" id="JMCB01000019">
    <property type="protein sequence ID" value="KFE62925.1"/>
    <property type="molecule type" value="Genomic_DNA"/>
</dbReference>
<dbReference type="InterPro" id="IPR016181">
    <property type="entry name" value="Acyl_CoA_acyltransferase"/>
</dbReference>
<dbReference type="Proteomes" id="UP000028725">
    <property type="component" value="Unassembled WGS sequence"/>
</dbReference>
<dbReference type="OrthoDB" id="9805924at2"/>
<dbReference type="STRING" id="394096.DB31_2984"/>
<protein>
    <submittedName>
        <fullName evidence="5">Histone acetyltransferase HPA2</fullName>
    </submittedName>
</protein>
<dbReference type="SUPFAM" id="SSF55729">
    <property type="entry name" value="Acyl-CoA N-acyltransferases (Nat)"/>
    <property type="match status" value="1"/>
</dbReference>
<evidence type="ECO:0000313" key="5">
    <source>
        <dbReference type="EMBL" id="KFE62925.1"/>
    </source>
</evidence>
<dbReference type="FunFam" id="3.40.630.30:FF:000064">
    <property type="entry name" value="GNAT family acetyltransferase"/>
    <property type="match status" value="1"/>
</dbReference>
<dbReference type="InterPro" id="IPR000182">
    <property type="entry name" value="GNAT_dom"/>
</dbReference>
<dbReference type="GO" id="GO:0008080">
    <property type="term" value="F:N-acetyltransferase activity"/>
    <property type="evidence" value="ECO:0007669"/>
    <property type="project" value="UniProtKB-ARBA"/>
</dbReference>
<feature type="domain" description="N-acetyltransferase" evidence="4">
    <location>
        <begin position="1"/>
        <end position="155"/>
    </location>
</feature>
<dbReference type="PROSITE" id="PS51186">
    <property type="entry name" value="GNAT"/>
    <property type="match status" value="1"/>
</dbReference>
<keyword evidence="3" id="KW-0012">Acyltransferase</keyword>
<dbReference type="InterPro" id="IPR051016">
    <property type="entry name" value="Diverse_Substrate_AcTransf"/>
</dbReference>
<name>A0A085W5G2_9BACT</name>
<organism evidence="5 6">
    <name type="scientific">Hyalangium minutum</name>
    <dbReference type="NCBI Taxonomy" id="394096"/>
    <lineage>
        <taxon>Bacteria</taxon>
        <taxon>Pseudomonadati</taxon>
        <taxon>Myxococcota</taxon>
        <taxon>Myxococcia</taxon>
        <taxon>Myxococcales</taxon>
        <taxon>Cystobacterineae</taxon>
        <taxon>Archangiaceae</taxon>
        <taxon>Hyalangium</taxon>
    </lineage>
</organism>
<proteinExistence type="inferred from homology"/>
<comment type="similarity">
    <text evidence="1">Belongs to the acetyltransferase family.</text>
</comment>
<evidence type="ECO:0000256" key="3">
    <source>
        <dbReference type="ARBA" id="ARBA00023315"/>
    </source>
</evidence>
<accession>A0A085W5G2</accession>
<dbReference type="PANTHER" id="PTHR10545">
    <property type="entry name" value="DIAMINE N-ACETYLTRANSFERASE"/>
    <property type="match status" value="1"/>
</dbReference>
<evidence type="ECO:0000313" key="6">
    <source>
        <dbReference type="Proteomes" id="UP000028725"/>
    </source>
</evidence>
<dbReference type="RefSeq" id="WP_044196539.1">
    <property type="nucleotide sequence ID" value="NZ_JMCB01000019.1"/>
</dbReference>
<dbReference type="AlphaFoldDB" id="A0A085W5G2"/>
<evidence type="ECO:0000259" key="4">
    <source>
        <dbReference type="PROSITE" id="PS51186"/>
    </source>
</evidence>
<dbReference type="PANTHER" id="PTHR10545:SF29">
    <property type="entry name" value="GH14572P-RELATED"/>
    <property type="match status" value="1"/>
</dbReference>
<keyword evidence="6" id="KW-1185">Reference proteome</keyword>
<evidence type="ECO:0000256" key="1">
    <source>
        <dbReference type="ARBA" id="ARBA00008694"/>
    </source>
</evidence>
<sequence>MIRSATPADIPGILQLIRALADYEKLSHQVVVDEARLREHLFGPCPYAEVLLAEDGGQLVGYALFFHTYSTFLGQPSLYLEDLFVLPSHRGGGFGKGLLARLARLAVERNCGRFEWMVLDWNTPAIQFYESLGAALAPEWKLCRMTGEALQRFAATAR</sequence>
<reference evidence="5 6" key="1">
    <citation type="submission" date="2014-04" db="EMBL/GenBank/DDBJ databases">
        <title>Genome assembly of Hyalangium minutum DSM 14724.</title>
        <authorList>
            <person name="Sharma G."/>
            <person name="Subramanian S."/>
        </authorList>
    </citation>
    <scope>NUCLEOTIDE SEQUENCE [LARGE SCALE GENOMIC DNA]</scope>
    <source>
        <strain evidence="5 6">DSM 14724</strain>
    </source>
</reference>
<dbReference type="Gene3D" id="3.40.630.30">
    <property type="match status" value="1"/>
</dbReference>
<evidence type="ECO:0000256" key="2">
    <source>
        <dbReference type="ARBA" id="ARBA00022679"/>
    </source>
</evidence>
<dbReference type="CDD" id="cd04301">
    <property type="entry name" value="NAT_SF"/>
    <property type="match status" value="1"/>
</dbReference>
<dbReference type="Pfam" id="PF00583">
    <property type="entry name" value="Acetyltransf_1"/>
    <property type="match status" value="1"/>
</dbReference>
<keyword evidence="2 5" id="KW-0808">Transferase</keyword>